<dbReference type="AlphaFoldDB" id="A0AAV7VE49"/>
<feature type="region of interest" description="Disordered" evidence="1">
    <location>
        <begin position="1"/>
        <end position="34"/>
    </location>
</feature>
<evidence type="ECO:0000313" key="2">
    <source>
        <dbReference type="EMBL" id="KAJ1198899.1"/>
    </source>
</evidence>
<reference evidence="2" key="1">
    <citation type="journal article" date="2022" name="bioRxiv">
        <title>Sequencing and chromosome-scale assembly of the giantPleurodeles waltlgenome.</title>
        <authorList>
            <person name="Brown T."/>
            <person name="Elewa A."/>
            <person name="Iarovenko S."/>
            <person name="Subramanian E."/>
            <person name="Araus A.J."/>
            <person name="Petzold A."/>
            <person name="Susuki M."/>
            <person name="Suzuki K.-i.T."/>
            <person name="Hayashi T."/>
            <person name="Toyoda A."/>
            <person name="Oliveira C."/>
            <person name="Osipova E."/>
            <person name="Leigh N.D."/>
            <person name="Simon A."/>
            <person name="Yun M.H."/>
        </authorList>
    </citation>
    <scope>NUCLEOTIDE SEQUENCE</scope>
    <source>
        <strain evidence="2">20211129_DDA</strain>
        <tissue evidence="2">Liver</tissue>
    </source>
</reference>
<feature type="non-terminal residue" evidence="2">
    <location>
        <position position="71"/>
    </location>
</feature>
<evidence type="ECO:0000256" key="1">
    <source>
        <dbReference type="SAM" id="MobiDB-lite"/>
    </source>
</evidence>
<feature type="compositionally biased region" description="Polar residues" evidence="1">
    <location>
        <begin position="25"/>
        <end position="34"/>
    </location>
</feature>
<dbReference type="EMBL" id="JANPWB010000003">
    <property type="protein sequence ID" value="KAJ1198899.1"/>
    <property type="molecule type" value="Genomic_DNA"/>
</dbReference>
<proteinExistence type="predicted"/>
<protein>
    <submittedName>
        <fullName evidence="2">Uncharacterized protein</fullName>
    </submittedName>
</protein>
<name>A0AAV7VE49_PLEWA</name>
<keyword evidence="3" id="KW-1185">Reference proteome</keyword>
<comment type="caution">
    <text evidence="2">The sequence shown here is derived from an EMBL/GenBank/DDBJ whole genome shotgun (WGS) entry which is preliminary data.</text>
</comment>
<sequence length="71" mass="7318">MKTLLRETPNAKVAPDAQRGEGSPKSHSMSTVERAQLSLSTAEADISLAGNLDINLPVTDGLVPSCGAGEL</sequence>
<evidence type="ECO:0000313" key="3">
    <source>
        <dbReference type="Proteomes" id="UP001066276"/>
    </source>
</evidence>
<accession>A0AAV7VE49</accession>
<dbReference type="Proteomes" id="UP001066276">
    <property type="component" value="Chromosome 2_1"/>
</dbReference>
<organism evidence="2 3">
    <name type="scientific">Pleurodeles waltl</name>
    <name type="common">Iberian ribbed newt</name>
    <dbReference type="NCBI Taxonomy" id="8319"/>
    <lineage>
        <taxon>Eukaryota</taxon>
        <taxon>Metazoa</taxon>
        <taxon>Chordata</taxon>
        <taxon>Craniata</taxon>
        <taxon>Vertebrata</taxon>
        <taxon>Euteleostomi</taxon>
        <taxon>Amphibia</taxon>
        <taxon>Batrachia</taxon>
        <taxon>Caudata</taxon>
        <taxon>Salamandroidea</taxon>
        <taxon>Salamandridae</taxon>
        <taxon>Pleurodelinae</taxon>
        <taxon>Pleurodeles</taxon>
    </lineage>
</organism>
<gene>
    <name evidence="2" type="ORF">NDU88_002737</name>
</gene>